<dbReference type="EMBL" id="JACCBD010000001">
    <property type="protein sequence ID" value="NYD27987.1"/>
    <property type="molecule type" value="Genomic_DNA"/>
</dbReference>
<dbReference type="InterPro" id="IPR050097">
    <property type="entry name" value="Ferredoxin-NADP_redctase_2"/>
</dbReference>
<dbReference type="InterPro" id="IPR036188">
    <property type="entry name" value="FAD/NAD-bd_sf"/>
</dbReference>
<name>A0A852R5B5_9MICO</name>
<comment type="catalytic activity">
    <reaction evidence="3">
        <text>[thioredoxin]-dithiol + NADP(+) = [thioredoxin]-disulfide + NADPH + H(+)</text>
        <dbReference type="Rhea" id="RHEA:20345"/>
        <dbReference type="Rhea" id="RHEA-COMP:10698"/>
        <dbReference type="Rhea" id="RHEA-COMP:10700"/>
        <dbReference type="ChEBI" id="CHEBI:15378"/>
        <dbReference type="ChEBI" id="CHEBI:29950"/>
        <dbReference type="ChEBI" id="CHEBI:50058"/>
        <dbReference type="ChEBI" id="CHEBI:57783"/>
        <dbReference type="ChEBI" id="CHEBI:58349"/>
        <dbReference type="EC" id="1.8.1.9"/>
    </reaction>
</comment>
<dbReference type="PRINTS" id="PR00469">
    <property type="entry name" value="PNDRDTASEII"/>
</dbReference>
<dbReference type="AlphaFoldDB" id="A0A852R5B5"/>
<evidence type="ECO:0000259" key="4">
    <source>
        <dbReference type="Pfam" id="PF07992"/>
    </source>
</evidence>
<accession>A0A852R5B5</accession>
<dbReference type="PANTHER" id="PTHR48105">
    <property type="entry name" value="THIOREDOXIN REDUCTASE 1-RELATED-RELATED"/>
    <property type="match status" value="1"/>
</dbReference>
<dbReference type="GO" id="GO:0004791">
    <property type="term" value="F:thioredoxin-disulfide reductase (NADPH) activity"/>
    <property type="evidence" value="ECO:0007669"/>
    <property type="project" value="UniProtKB-EC"/>
</dbReference>
<keyword evidence="2" id="KW-0560">Oxidoreductase</keyword>
<keyword evidence="1" id="KW-0285">Flavoprotein</keyword>
<dbReference type="PRINTS" id="PR00368">
    <property type="entry name" value="FADPNR"/>
</dbReference>
<dbReference type="Proteomes" id="UP000586095">
    <property type="component" value="Unassembled WGS sequence"/>
</dbReference>
<keyword evidence="6" id="KW-1185">Reference proteome</keyword>
<reference evidence="5 6" key="1">
    <citation type="submission" date="2020-07" db="EMBL/GenBank/DDBJ databases">
        <title>Sequencing the genomes of 1000 actinobacteria strains.</title>
        <authorList>
            <person name="Klenk H.-P."/>
        </authorList>
    </citation>
    <scope>NUCLEOTIDE SEQUENCE [LARGE SCALE GENOMIC DNA]</scope>
    <source>
        <strain evidence="5 6">DSM 17380</strain>
    </source>
</reference>
<dbReference type="SUPFAM" id="SSF51905">
    <property type="entry name" value="FAD/NAD(P)-binding domain"/>
    <property type="match status" value="1"/>
</dbReference>
<sequence length="329" mass="33413">MNTTDFDAIVIGGGAAGLSAAQALGRSLRRTLVIDAGAPRNRFATHMHNVLGLDGTPPLELLDRGRAEASDYGVEFLAANVVTVRDAGDTLVVEALPHGAGAPAEGDPAPVAMAITARALIVATGVSDRLPDIPGLADGWGRTVLHCPYCHGWEVRGGRLGVLATSPASLHQVKLIRQWSDTVTVFAAGLGGLDDGTERALAARGMRVERDPVATVAPGSAGELLVTTSGGASHSIDAIFTAGSLRPHDGFLSELGLERTESPFGSFITVDVTGRTSHPRVWAAGNVVAPMATVPMAMGAGAGAGGAANYALVEEDFALAGAASESASA</sequence>
<evidence type="ECO:0000313" key="5">
    <source>
        <dbReference type="EMBL" id="NYD27987.1"/>
    </source>
</evidence>
<gene>
    <name evidence="5" type="ORF">BJ960_002790</name>
</gene>
<evidence type="ECO:0000313" key="6">
    <source>
        <dbReference type="Proteomes" id="UP000586095"/>
    </source>
</evidence>
<feature type="domain" description="FAD/NAD(P)-binding" evidence="4">
    <location>
        <begin position="7"/>
        <end position="301"/>
    </location>
</feature>
<proteinExistence type="predicted"/>
<comment type="caution">
    <text evidence="5">The sequence shown here is derived from an EMBL/GenBank/DDBJ whole genome shotgun (WGS) entry which is preliminary data.</text>
</comment>
<dbReference type="Gene3D" id="3.50.50.60">
    <property type="entry name" value="FAD/NAD(P)-binding domain"/>
    <property type="match status" value="2"/>
</dbReference>
<evidence type="ECO:0000256" key="1">
    <source>
        <dbReference type="ARBA" id="ARBA00022630"/>
    </source>
</evidence>
<dbReference type="InterPro" id="IPR023753">
    <property type="entry name" value="FAD/NAD-binding_dom"/>
</dbReference>
<organism evidence="5 6">
    <name type="scientific">Leucobacter aridicollis</name>
    <dbReference type="NCBI Taxonomy" id="283878"/>
    <lineage>
        <taxon>Bacteria</taxon>
        <taxon>Bacillati</taxon>
        <taxon>Actinomycetota</taxon>
        <taxon>Actinomycetes</taxon>
        <taxon>Micrococcales</taxon>
        <taxon>Microbacteriaceae</taxon>
        <taxon>Leucobacter</taxon>
    </lineage>
</organism>
<dbReference type="RefSeq" id="WP_185987741.1">
    <property type="nucleotide sequence ID" value="NZ_BAAALZ010000001.1"/>
</dbReference>
<dbReference type="Pfam" id="PF07992">
    <property type="entry name" value="Pyr_redox_2"/>
    <property type="match status" value="1"/>
</dbReference>
<protein>
    <submittedName>
        <fullName evidence="5">Thioredoxin reductase</fullName>
    </submittedName>
</protein>
<evidence type="ECO:0000256" key="2">
    <source>
        <dbReference type="ARBA" id="ARBA00023002"/>
    </source>
</evidence>
<evidence type="ECO:0000256" key="3">
    <source>
        <dbReference type="ARBA" id="ARBA00048132"/>
    </source>
</evidence>